<feature type="active site" description="O-(5'-phospho-DNA)-serine intermediate" evidence="6 7">
    <location>
        <position position="9"/>
    </location>
</feature>
<dbReference type="PROSITE" id="PS00397">
    <property type="entry name" value="RECOMBINASES_1"/>
    <property type="match status" value="1"/>
</dbReference>
<dbReference type="SUPFAM" id="SSF46689">
    <property type="entry name" value="Homeodomain-like"/>
    <property type="match status" value="1"/>
</dbReference>
<evidence type="ECO:0000256" key="6">
    <source>
        <dbReference type="PIRSR" id="PIRSR606118-50"/>
    </source>
</evidence>
<evidence type="ECO:0000256" key="1">
    <source>
        <dbReference type="ARBA" id="ARBA00009913"/>
    </source>
</evidence>
<evidence type="ECO:0000256" key="3">
    <source>
        <dbReference type="ARBA" id="ARBA00023100"/>
    </source>
</evidence>
<dbReference type="SMART" id="SM00857">
    <property type="entry name" value="Resolvase"/>
    <property type="match status" value="1"/>
</dbReference>
<dbReference type="RefSeq" id="WP_089688449.1">
    <property type="nucleotide sequence ID" value="NZ_FNFO01000018.1"/>
</dbReference>
<dbReference type="PANTHER" id="PTHR30461:SF2">
    <property type="entry name" value="SERINE RECOMBINASE PINE-RELATED"/>
    <property type="match status" value="1"/>
</dbReference>
<feature type="domain" description="Resolvase/invertase-type recombinase catalytic" evidence="8">
    <location>
        <begin position="1"/>
        <end position="134"/>
    </location>
</feature>
<dbReference type="GO" id="GO:0015074">
    <property type="term" value="P:DNA integration"/>
    <property type="evidence" value="ECO:0007669"/>
    <property type="project" value="UniProtKB-KW"/>
</dbReference>
<dbReference type="InterPro" id="IPR036162">
    <property type="entry name" value="Resolvase-like_N_sf"/>
</dbReference>
<dbReference type="EMBL" id="FNFO01000018">
    <property type="protein sequence ID" value="SDM63721.1"/>
    <property type="molecule type" value="Genomic_DNA"/>
</dbReference>
<dbReference type="PROSITE" id="PS51736">
    <property type="entry name" value="RECOMBINASES_3"/>
    <property type="match status" value="1"/>
</dbReference>
<evidence type="ECO:0000313" key="10">
    <source>
        <dbReference type="Proteomes" id="UP000198510"/>
    </source>
</evidence>
<dbReference type="SUPFAM" id="SSF53041">
    <property type="entry name" value="Resolvase-like"/>
    <property type="match status" value="1"/>
</dbReference>
<dbReference type="InterPro" id="IPR006118">
    <property type="entry name" value="Recombinase_CS"/>
</dbReference>
<name>A0A1G9UUV1_9BACT</name>
<dbReference type="Proteomes" id="UP000198510">
    <property type="component" value="Unassembled WGS sequence"/>
</dbReference>
<evidence type="ECO:0000313" key="9">
    <source>
        <dbReference type="EMBL" id="SDM63721.1"/>
    </source>
</evidence>
<accession>A0A1G9UUV1</accession>
<evidence type="ECO:0000256" key="7">
    <source>
        <dbReference type="PROSITE-ProRule" id="PRU10137"/>
    </source>
</evidence>
<dbReference type="Pfam" id="PF13384">
    <property type="entry name" value="HTH_23"/>
    <property type="match status" value="1"/>
</dbReference>
<dbReference type="InterPro" id="IPR006119">
    <property type="entry name" value="Resolv_N"/>
</dbReference>
<keyword evidence="4" id="KW-0238">DNA-binding</keyword>
<dbReference type="InterPro" id="IPR009057">
    <property type="entry name" value="Homeodomain-like_sf"/>
</dbReference>
<dbReference type="Gene3D" id="1.10.10.10">
    <property type="entry name" value="Winged helix-like DNA-binding domain superfamily/Winged helix DNA-binding domain"/>
    <property type="match status" value="1"/>
</dbReference>
<evidence type="ECO:0000259" key="8">
    <source>
        <dbReference type="PROSITE" id="PS51736"/>
    </source>
</evidence>
<dbReference type="Gene3D" id="3.40.50.1390">
    <property type="entry name" value="Resolvase, N-terminal catalytic domain"/>
    <property type="match status" value="1"/>
</dbReference>
<keyword evidence="2" id="KW-0229">DNA integration</keyword>
<dbReference type="PANTHER" id="PTHR30461">
    <property type="entry name" value="DNA-INVERTASE FROM LAMBDOID PROPHAGE"/>
    <property type="match status" value="1"/>
</dbReference>
<dbReference type="InterPro" id="IPR036388">
    <property type="entry name" value="WH-like_DNA-bd_sf"/>
</dbReference>
<dbReference type="STRING" id="1075417.SAMN05421823_1181"/>
<dbReference type="AlphaFoldDB" id="A0A1G9UUV1"/>
<dbReference type="FunFam" id="3.40.50.1390:FF:000001">
    <property type="entry name" value="DNA recombinase"/>
    <property type="match status" value="1"/>
</dbReference>
<reference evidence="9 10" key="1">
    <citation type="submission" date="2016-10" db="EMBL/GenBank/DDBJ databases">
        <authorList>
            <person name="de Groot N.N."/>
        </authorList>
    </citation>
    <scope>NUCLEOTIDE SEQUENCE [LARGE SCALE GENOMIC DNA]</scope>
    <source>
        <strain evidence="9 10">DSM 25186</strain>
    </source>
</reference>
<organism evidence="9 10">
    <name type="scientific">Catalinimonas alkaloidigena</name>
    <dbReference type="NCBI Taxonomy" id="1075417"/>
    <lineage>
        <taxon>Bacteria</taxon>
        <taxon>Pseudomonadati</taxon>
        <taxon>Bacteroidota</taxon>
        <taxon>Cytophagia</taxon>
        <taxon>Cytophagales</taxon>
        <taxon>Catalimonadaceae</taxon>
        <taxon>Catalinimonas</taxon>
    </lineage>
</organism>
<dbReference type="PROSITE" id="PS00398">
    <property type="entry name" value="RECOMBINASES_2"/>
    <property type="match status" value="1"/>
</dbReference>
<gene>
    <name evidence="9" type="ORF">SAMN05421823_1181</name>
</gene>
<keyword evidence="5" id="KW-0233">DNA recombination</keyword>
<dbReference type="Pfam" id="PF00239">
    <property type="entry name" value="Resolvase"/>
    <property type="match status" value="1"/>
</dbReference>
<dbReference type="OrthoDB" id="9797501at2"/>
<dbReference type="InterPro" id="IPR050639">
    <property type="entry name" value="SSR_resolvase"/>
</dbReference>
<dbReference type="GO" id="GO:0003677">
    <property type="term" value="F:DNA binding"/>
    <property type="evidence" value="ECO:0007669"/>
    <property type="project" value="UniProtKB-KW"/>
</dbReference>
<evidence type="ECO:0000256" key="2">
    <source>
        <dbReference type="ARBA" id="ARBA00022908"/>
    </source>
</evidence>
<dbReference type="GO" id="GO:0000150">
    <property type="term" value="F:DNA strand exchange activity"/>
    <property type="evidence" value="ECO:0007669"/>
    <property type="project" value="UniProtKB-KW"/>
</dbReference>
<dbReference type="CDD" id="cd03768">
    <property type="entry name" value="SR_ResInv"/>
    <property type="match status" value="1"/>
</dbReference>
<sequence>MLIGYARVSTVDQHLDLQRDALQRAGCQKIITDQLSGALAHRPGLQQLKDLLRTGDTLVIWRLDRLGRSLRNLIEWMTYLEGEGIALKSLQENIDTSTSTGKLVFHIFGALAEFERNLIRERTKAGLQAARARGRLGGRPRSLGVQKRKLIAQLYQQRQHTLKQISEMFGISKQTIYNIVSEQVQPLR</sequence>
<keyword evidence="10" id="KW-1185">Reference proteome</keyword>
<evidence type="ECO:0000256" key="4">
    <source>
        <dbReference type="ARBA" id="ARBA00023125"/>
    </source>
</evidence>
<comment type="similarity">
    <text evidence="1">Belongs to the site-specific recombinase resolvase family.</text>
</comment>
<protein>
    <submittedName>
        <fullName evidence="9">Site-specific DNA recombinase</fullName>
    </submittedName>
</protein>
<evidence type="ECO:0000256" key="5">
    <source>
        <dbReference type="ARBA" id="ARBA00023172"/>
    </source>
</evidence>
<proteinExistence type="inferred from homology"/>
<keyword evidence="3" id="KW-0230">DNA invertase</keyword>